<dbReference type="InterPro" id="IPR010982">
    <property type="entry name" value="Lambda_DNA-bd_dom_sf"/>
</dbReference>
<accession>A0ABV8G0Z6</accession>
<comment type="caution">
    <text evidence="1">The sequence shown here is derived from an EMBL/GenBank/DDBJ whole genome shotgun (WGS) entry which is preliminary data.</text>
</comment>
<proteinExistence type="predicted"/>
<evidence type="ECO:0000313" key="2">
    <source>
        <dbReference type="Proteomes" id="UP001595851"/>
    </source>
</evidence>
<sequence length="197" mass="22218">MTSDIAIHCVQNRELNRRPSMERDRTQHLANLMEQRRLALRLEWNEVAEAAGISAAFLRKIRSGTGAGPLTIAKLEAALNWAPGSIDAIRAGGEAADLSASTTEPGTQKPRTSQDIEAAIRDLAQQLSPERMRSILADLSRSERKYEDDAEQRLWEIAEIEPVIRRQLIGLLRVAREAMEDEDPEINAEVREFRPRR</sequence>
<dbReference type="EMBL" id="JBHSBI010000002">
    <property type="protein sequence ID" value="MFC4006534.1"/>
    <property type="molecule type" value="Genomic_DNA"/>
</dbReference>
<evidence type="ECO:0008006" key="3">
    <source>
        <dbReference type="Google" id="ProtNLM"/>
    </source>
</evidence>
<evidence type="ECO:0000313" key="1">
    <source>
        <dbReference type="EMBL" id="MFC4006534.1"/>
    </source>
</evidence>
<reference evidence="2" key="1">
    <citation type="journal article" date="2019" name="Int. J. Syst. Evol. Microbiol.">
        <title>The Global Catalogue of Microorganisms (GCM) 10K type strain sequencing project: providing services to taxonomists for standard genome sequencing and annotation.</title>
        <authorList>
            <consortium name="The Broad Institute Genomics Platform"/>
            <consortium name="The Broad Institute Genome Sequencing Center for Infectious Disease"/>
            <person name="Wu L."/>
            <person name="Ma J."/>
        </authorList>
    </citation>
    <scope>NUCLEOTIDE SEQUENCE [LARGE SCALE GENOMIC DNA]</scope>
    <source>
        <strain evidence="2">TBRC 1276</strain>
    </source>
</reference>
<keyword evidence="2" id="KW-1185">Reference proteome</keyword>
<dbReference type="Proteomes" id="UP001595851">
    <property type="component" value="Unassembled WGS sequence"/>
</dbReference>
<organism evidence="1 2">
    <name type="scientific">Nonomuraea purpurea</name>
    <dbReference type="NCBI Taxonomy" id="1849276"/>
    <lineage>
        <taxon>Bacteria</taxon>
        <taxon>Bacillati</taxon>
        <taxon>Actinomycetota</taxon>
        <taxon>Actinomycetes</taxon>
        <taxon>Streptosporangiales</taxon>
        <taxon>Streptosporangiaceae</taxon>
        <taxon>Nonomuraea</taxon>
    </lineage>
</organism>
<dbReference type="RefSeq" id="WP_379526675.1">
    <property type="nucleotide sequence ID" value="NZ_JBHSBI010000002.1"/>
</dbReference>
<dbReference type="SUPFAM" id="SSF47413">
    <property type="entry name" value="lambda repressor-like DNA-binding domains"/>
    <property type="match status" value="1"/>
</dbReference>
<dbReference type="Gene3D" id="1.10.260.40">
    <property type="entry name" value="lambda repressor-like DNA-binding domains"/>
    <property type="match status" value="1"/>
</dbReference>
<gene>
    <name evidence="1" type="ORF">ACFOY2_04835</name>
</gene>
<name>A0ABV8G0Z6_9ACTN</name>
<protein>
    <recommendedName>
        <fullName evidence="3">HTH cro/C1-type domain-containing protein</fullName>
    </recommendedName>
</protein>